<reference evidence="2" key="1">
    <citation type="submission" date="2023-05" db="EMBL/GenBank/DDBJ databases">
        <authorList>
            <person name="Zhang X."/>
        </authorList>
    </citation>
    <scope>NUCLEOTIDE SEQUENCE</scope>
    <source>
        <strain evidence="2">BD1B2-1</strain>
    </source>
</reference>
<dbReference type="Gene3D" id="2.60.120.200">
    <property type="match status" value="1"/>
</dbReference>
<accession>A0AAE3UFD1</accession>
<name>A0AAE3UFD1_9BACT</name>
<evidence type="ECO:0000313" key="2">
    <source>
        <dbReference type="EMBL" id="MDJ1503728.1"/>
    </source>
</evidence>
<feature type="chain" id="PRO_5041941591" evidence="1">
    <location>
        <begin position="22"/>
        <end position="228"/>
    </location>
</feature>
<proteinExistence type="predicted"/>
<gene>
    <name evidence="2" type="ORF">QNI22_23905</name>
</gene>
<dbReference type="AlphaFoldDB" id="A0AAE3UFD1"/>
<sequence>MNKLVCICSTLLLLYCQVSYALPVSSPGDSVKIKSVPYSWTWVDKPELYKVTSPNSLQITAAKGTDLYTFVDGSYYTNNAPKLLFKPDSNFIFSAKVKTPFNSMYDGGAILLYSDGENWAKLLFEKLDEKHIGVGSSVIKDKKTDDNYHIQVAAKEIYLKVAKAGKVFCFYYSTDGKTWNILRTFAYATTAPMQIGFYAQSPKGPKCVVDFLDIRYVPRGFKDFNTGE</sequence>
<dbReference type="InterPro" id="IPR013320">
    <property type="entry name" value="ConA-like_dom_sf"/>
</dbReference>
<dbReference type="PANTHER" id="PTHR35332">
    <property type="entry name" value="REGULATION OF ENOLASE PROTEIN 1"/>
    <property type="match status" value="1"/>
</dbReference>
<feature type="signal peptide" evidence="1">
    <location>
        <begin position="1"/>
        <end position="21"/>
    </location>
</feature>
<organism evidence="2 3">
    <name type="scientific">Xanthocytophaga agilis</name>
    <dbReference type="NCBI Taxonomy" id="3048010"/>
    <lineage>
        <taxon>Bacteria</taxon>
        <taxon>Pseudomonadati</taxon>
        <taxon>Bacteroidota</taxon>
        <taxon>Cytophagia</taxon>
        <taxon>Cytophagales</taxon>
        <taxon>Rhodocytophagaceae</taxon>
        <taxon>Xanthocytophaga</taxon>
    </lineage>
</organism>
<keyword evidence="3" id="KW-1185">Reference proteome</keyword>
<dbReference type="GO" id="GO:0004553">
    <property type="term" value="F:hydrolase activity, hydrolyzing O-glycosyl compounds"/>
    <property type="evidence" value="ECO:0007669"/>
    <property type="project" value="UniProtKB-ARBA"/>
</dbReference>
<dbReference type="InterPro" id="IPR009784">
    <property type="entry name" value="DUF1349"/>
</dbReference>
<dbReference type="RefSeq" id="WP_314514356.1">
    <property type="nucleotide sequence ID" value="NZ_JASJOU010000009.1"/>
</dbReference>
<dbReference type="EMBL" id="JASJOU010000009">
    <property type="protein sequence ID" value="MDJ1503728.1"/>
    <property type="molecule type" value="Genomic_DNA"/>
</dbReference>
<keyword evidence="1" id="KW-0732">Signal</keyword>
<dbReference type="PANTHER" id="PTHR35332:SF2">
    <property type="entry name" value="REGULATION OF ENOLASE PROTEIN 1"/>
    <property type="match status" value="1"/>
</dbReference>
<comment type="caution">
    <text evidence="2">The sequence shown here is derived from an EMBL/GenBank/DDBJ whole genome shotgun (WGS) entry which is preliminary data.</text>
</comment>
<evidence type="ECO:0000313" key="3">
    <source>
        <dbReference type="Proteomes" id="UP001232063"/>
    </source>
</evidence>
<dbReference type="Proteomes" id="UP001232063">
    <property type="component" value="Unassembled WGS sequence"/>
</dbReference>
<dbReference type="Pfam" id="PF07081">
    <property type="entry name" value="DUF1349"/>
    <property type="match status" value="1"/>
</dbReference>
<protein>
    <submittedName>
        <fullName evidence="2">DUF1349 domain-containing protein</fullName>
    </submittedName>
</protein>
<dbReference type="SUPFAM" id="SSF49899">
    <property type="entry name" value="Concanavalin A-like lectins/glucanases"/>
    <property type="match status" value="1"/>
</dbReference>
<evidence type="ECO:0000256" key="1">
    <source>
        <dbReference type="SAM" id="SignalP"/>
    </source>
</evidence>
<dbReference type="GO" id="GO:0005975">
    <property type="term" value="P:carbohydrate metabolic process"/>
    <property type="evidence" value="ECO:0007669"/>
    <property type="project" value="UniProtKB-ARBA"/>
</dbReference>